<dbReference type="PANTHER" id="PTHR15600:SF42">
    <property type="entry name" value="SACSIN"/>
    <property type="match status" value="1"/>
</dbReference>
<protein>
    <recommendedName>
        <fullName evidence="2">Sacsin/Nov domain-containing protein</fullName>
    </recommendedName>
</protein>
<dbReference type="GO" id="GO:0030544">
    <property type="term" value="F:Hsp70 protein binding"/>
    <property type="evidence" value="ECO:0007669"/>
    <property type="project" value="TreeGrafter"/>
</dbReference>
<dbReference type="Pfam" id="PF25794">
    <property type="entry name" value="SACS"/>
    <property type="match status" value="1"/>
</dbReference>
<feature type="compositionally biased region" description="Low complexity" evidence="1">
    <location>
        <begin position="49"/>
        <end position="75"/>
    </location>
</feature>
<sequence>VVERRQLRSYLLQGRWFAGTSPLTEDGLELLRSLPIFEVYPDPTVLPDSAPKPTTTAAATNAPLPSPLAAPSSASSSSSTAAAAAVSAPSSAQLIQPALRHFMALDPSRHRLAPPDTDPRVLSSAFLRTDSPAEETVLERYMGISRLGHPELLLQHVGPRAIDLPRDALMFYVAGLLGRLVDVAVRAGPAASAEAQRLREALSEYPVIPTASPAGDLRRASELHDPRVAVLTSLLPPDSAFFPAALLAAPNAMATTTPTAATTTIAATTVNIPQAPARLLDALGLLGMARAVDLRVLLTAANALQTDHAAWSAPAAPAAAATAAAAAVAASVTEASLLSRARALLKQLEQWAAQYGTGTGAGRNENPKEAWAQLAALSWCPVLREAPEPGVPWAARQPLLAPPRVVRPPADAWLVGATLHIVERPVGQALQAALGWNVTPRVSVLAAQLIEMGRLHAYQLKRIAPAEAPVEAAPAASLETAVPATTESTAVAGDAGSGNANASVAEGSDVHRSSTVALEATGKPATSVTAIAEDVEATALAKSIDSAVHKLYNALSAAVDGPEGDLVAMSFERPDSPCVWVGAGFVLPGVAALRSEGDFRPYLWVVPEPLHQYVRLLALMGVMERFTAQHYASGLAAIATAAGGSPLDDDSLALALQLADCAADALATHGRPMGPFFVPDAAGVMTPSPELFFNDAEWLDARGIEMAHGALPQSTAEALGVRSLRYAHEVEAQLTAALPCPSPAELRERLGIPTPQAQAQADAAPSPSISPEDAASTFLFELLEVADALGLRTVRLVLDARQHPAQSLLQPALAAFQGPALCVVLPEVALSTEDLAALLCSRAQPPSVRGRTTAYSAGLQSAFLVSELLQVVSGNSTYMFDPSGTYLGAGGAGAATGSASVTRGRGASGGSGGATPRAKQYVHVSSDLLSTFADQFVVWSFADGYDIRSHVNATLLRLPLRRSSPAAAAGTAAAARERGGTAAPTAAGGRGLRGGGLAVATLESVETALRKFAVHVPRSLLFL</sequence>
<dbReference type="PANTHER" id="PTHR15600">
    <property type="entry name" value="SACSIN"/>
    <property type="match status" value="1"/>
</dbReference>
<dbReference type="OrthoDB" id="1262810at2759"/>
<accession>A0A8J4CPX2</accession>
<comment type="caution">
    <text evidence="3">The sequence shown here is derived from an EMBL/GenBank/DDBJ whole genome shotgun (WGS) entry which is preliminary data.</text>
</comment>
<reference evidence="3" key="1">
    <citation type="journal article" date="2021" name="Proc. Natl. Acad. Sci. U.S.A.">
        <title>Three genomes in the algal genus Volvox reveal the fate of a haploid sex-determining region after a transition to homothallism.</title>
        <authorList>
            <person name="Yamamoto K."/>
            <person name="Hamaji T."/>
            <person name="Kawai-Toyooka H."/>
            <person name="Matsuzaki R."/>
            <person name="Takahashi F."/>
            <person name="Nishimura Y."/>
            <person name="Kawachi M."/>
            <person name="Noguchi H."/>
            <person name="Minakuchi Y."/>
            <person name="Umen J.G."/>
            <person name="Toyoda A."/>
            <person name="Nozaki H."/>
        </authorList>
    </citation>
    <scope>NUCLEOTIDE SEQUENCE</scope>
    <source>
        <strain evidence="3">NIES-3786</strain>
    </source>
</reference>
<dbReference type="Proteomes" id="UP000747110">
    <property type="component" value="Unassembled WGS sequence"/>
</dbReference>
<dbReference type="AlphaFoldDB" id="A0A8J4CPX2"/>
<feature type="non-terminal residue" evidence="3">
    <location>
        <position position="1023"/>
    </location>
</feature>
<evidence type="ECO:0000313" key="3">
    <source>
        <dbReference type="EMBL" id="GIL85238.1"/>
    </source>
</evidence>
<evidence type="ECO:0000256" key="1">
    <source>
        <dbReference type="SAM" id="MobiDB-lite"/>
    </source>
</evidence>
<evidence type="ECO:0000313" key="4">
    <source>
        <dbReference type="Proteomes" id="UP000747110"/>
    </source>
</evidence>
<organism evidence="3 4">
    <name type="scientific">Volvox reticuliferus</name>
    <dbReference type="NCBI Taxonomy" id="1737510"/>
    <lineage>
        <taxon>Eukaryota</taxon>
        <taxon>Viridiplantae</taxon>
        <taxon>Chlorophyta</taxon>
        <taxon>core chlorophytes</taxon>
        <taxon>Chlorophyceae</taxon>
        <taxon>CS clade</taxon>
        <taxon>Chlamydomonadales</taxon>
        <taxon>Volvocaceae</taxon>
        <taxon>Volvox</taxon>
    </lineage>
</organism>
<evidence type="ECO:0000259" key="2">
    <source>
        <dbReference type="Pfam" id="PF25794"/>
    </source>
</evidence>
<feature type="region of interest" description="Disordered" evidence="1">
    <location>
        <begin position="44"/>
        <end position="75"/>
    </location>
</feature>
<dbReference type="InterPro" id="IPR052972">
    <property type="entry name" value="Sacsin_chaperone_reg"/>
</dbReference>
<keyword evidence="4" id="KW-1185">Reference proteome</keyword>
<dbReference type="InterPro" id="IPR058210">
    <property type="entry name" value="SACS/Nov_dom"/>
</dbReference>
<name>A0A8J4CPX2_9CHLO</name>
<gene>
    <name evidence="3" type="ORF">Vretifemale_13846</name>
</gene>
<feature type="domain" description="Sacsin/Nov" evidence="2">
    <location>
        <begin position="776"/>
        <end position="964"/>
    </location>
</feature>
<dbReference type="EMBL" id="BNCP01000032">
    <property type="protein sequence ID" value="GIL85238.1"/>
    <property type="molecule type" value="Genomic_DNA"/>
</dbReference>
<feature type="non-terminal residue" evidence="3">
    <location>
        <position position="1"/>
    </location>
</feature>
<proteinExistence type="predicted"/>